<reference evidence="2" key="1">
    <citation type="journal article" date="2020" name="Mol. Plant Microbe Interact.">
        <title>Genome Sequence of the Biocontrol Agent Coniothyrium minitans strain Conio (IMI 134523).</title>
        <authorList>
            <person name="Patel D."/>
            <person name="Shittu T.A."/>
            <person name="Baroncelli R."/>
            <person name="Muthumeenakshi S."/>
            <person name="Osborne T.H."/>
            <person name="Janganan T.K."/>
            <person name="Sreenivasaprasad S."/>
        </authorList>
    </citation>
    <scope>NUCLEOTIDE SEQUENCE</scope>
    <source>
        <strain evidence="2">Conio</strain>
    </source>
</reference>
<accession>A0A9P6KJ79</accession>
<dbReference type="Proteomes" id="UP000756921">
    <property type="component" value="Unassembled WGS sequence"/>
</dbReference>
<name>A0A9P6KJ79_9PLEO</name>
<evidence type="ECO:0000313" key="3">
    <source>
        <dbReference type="Proteomes" id="UP000756921"/>
    </source>
</evidence>
<evidence type="ECO:0000313" key="2">
    <source>
        <dbReference type="EMBL" id="KAF9729098.1"/>
    </source>
</evidence>
<protein>
    <submittedName>
        <fullName evidence="2">Uncharacterized protein</fullName>
    </submittedName>
</protein>
<evidence type="ECO:0000256" key="1">
    <source>
        <dbReference type="SAM" id="MobiDB-lite"/>
    </source>
</evidence>
<proteinExistence type="predicted"/>
<comment type="caution">
    <text evidence="2">The sequence shown here is derived from an EMBL/GenBank/DDBJ whole genome shotgun (WGS) entry which is preliminary data.</text>
</comment>
<organism evidence="2 3">
    <name type="scientific">Paraphaeosphaeria minitans</name>
    <dbReference type="NCBI Taxonomy" id="565426"/>
    <lineage>
        <taxon>Eukaryota</taxon>
        <taxon>Fungi</taxon>
        <taxon>Dikarya</taxon>
        <taxon>Ascomycota</taxon>
        <taxon>Pezizomycotina</taxon>
        <taxon>Dothideomycetes</taxon>
        <taxon>Pleosporomycetidae</taxon>
        <taxon>Pleosporales</taxon>
        <taxon>Massarineae</taxon>
        <taxon>Didymosphaeriaceae</taxon>
        <taxon>Paraphaeosphaeria</taxon>
    </lineage>
</organism>
<dbReference type="EMBL" id="WJXW01000017">
    <property type="protein sequence ID" value="KAF9729098.1"/>
    <property type="molecule type" value="Genomic_DNA"/>
</dbReference>
<sequence length="207" mass="22726">MTRPLPRATQDVQPGRTYASSQPPSLPARIECPPVHPLRQPTHPLPEDNSQVPLVPSVSPIPSQSFRLQSSPPSRAQVLGVLEAPFGPLLPSRSLDLRSSPSSLCLASLCLCRLLVRDREKYLPFELERQTRGERRGARGPWSEDAFEARPPLRDVVIVDWDHEEARSRHYSLAAAPCCTVSNSSASPITHHPSPITHTDISDASGT</sequence>
<keyword evidence="3" id="KW-1185">Reference proteome</keyword>
<dbReference type="AlphaFoldDB" id="A0A9P6KJ79"/>
<feature type="region of interest" description="Disordered" evidence="1">
    <location>
        <begin position="1"/>
        <end position="52"/>
    </location>
</feature>
<gene>
    <name evidence="2" type="ORF">PMIN01_12788</name>
</gene>